<feature type="binding site" evidence="2">
    <location>
        <position position="176"/>
    </location>
    <ligand>
        <name>UDP-N-acetyl-alpha-D-muramoyl-L-alanyl-D-glutamate</name>
        <dbReference type="ChEBI" id="CHEBI:83900"/>
    </ligand>
</feature>
<dbReference type="GO" id="GO:0005524">
    <property type="term" value="F:ATP binding"/>
    <property type="evidence" value="ECO:0007669"/>
    <property type="project" value="UniProtKB-UniRule"/>
</dbReference>
<dbReference type="InterPro" id="IPR035911">
    <property type="entry name" value="MurE/MurF_N"/>
</dbReference>
<gene>
    <name evidence="2" type="primary">murE</name>
    <name evidence="6" type="ORF">F3N42_14375</name>
</gene>
<comment type="caution">
    <text evidence="2">Lacks conserved residue(s) required for the propagation of feature annotation.</text>
</comment>
<dbReference type="Gene3D" id="3.40.1190.10">
    <property type="entry name" value="Mur-like, catalytic domain"/>
    <property type="match status" value="1"/>
</dbReference>
<keyword evidence="2 3" id="KW-0132">Cell division</keyword>
<feature type="binding site" evidence="2">
    <location>
        <position position="378"/>
    </location>
    <ligand>
        <name>meso-2,6-diaminopimelate</name>
        <dbReference type="ChEBI" id="CHEBI:57791"/>
    </ligand>
</feature>
<evidence type="ECO:0000259" key="5">
    <source>
        <dbReference type="Pfam" id="PF08245"/>
    </source>
</evidence>
<sequence>MSLRVLLEGWVEDVPNVAVGGICLDSRRAEPGQVFVAVKGLTGHGLQHAGEAVANGCVAVIHDGRYDNGDIDVPMVCFPDIAVKMGELASRFWAAPSEEMTVAAVTGTNGKTSVAHFIAQAWQRVHGEAGLVGTLGYGPLDKLEPATRTTPDPFTINRVLAGCIDAGINHVAMEASSHALEQGRLDTIQVDAAVFTNLSRDHLDYHADMEAYAAAKQRLFTDFAPRFSVINHDDMTGRGWIRELAPRQQVLSYGLAPGAELRGTILGQDADGMTLALDGPWGRGEIRTPLMGAFNVSNLLASAGALALLDMGWGETLRELEHIRPVPGRMTRYGGQPGQPVVVIDYAHTPDALAAALAAVRDHLSGRLTCVFGCGGNRDRGKRAQMGQVAEELADRLVITSDNPRFESVNSIINDVLGGMERPGDVTVEPDRMLAIRDAIAAAGPGDIVLVAGKGHENYQEVAGQRLPHSDMATVSALLGVAA</sequence>
<dbReference type="GO" id="GO:0008360">
    <property type="term" value="P:regulation of cell shape"/>
    <property type="evidence" value="ECO:0007669"/>
    <property type="project" value="UniProtKB-KW"/>
</dbReference>
<dbReference type="PANTHER" id="PTHR23135">
    <property type="entry name" value="MUR LIGASE FAMILY MEMBER"/>
    <property type="match status" value="1"/>
</dbReference>
<comment type="cofactor">
    <cofactor evidence="2">
        <name>Mg(2+)</name>
        <dbReference type="ChEBI" id="CHEBI:18420"/>
    </cofactor>
</comment>
<comment type="caution">
    <text evidence="6">The sequence shown here is derived from an EMBL/GenBank/DDBJ whole genome shotgun (WGS) entry which is preliminary data.</text>
</comment>
<dbReference type="InterPro" id="IPR036565">
    <property type="entry name" value="Mur-like_cat_sf"/>
</dbReference>
<dbReference type="Gene3D" id="3.40.1390.10">
    <property type="entry name" value="MurE/MurF, N-terminal domain"/>
    <property type="match status" value="1"/>
</dbReference>
<comment type="subcellular location">
    <subcellularLocation>
        <location evidence="2 3">Cytoplasm</location>
    </subcellularLocation>
</comment>
<reference evidence="6 7" key="1">
    <citation type="submission" date="2019-09" db="EMBL/GenBank/DDBJ databases">
        <title>Wenzhouxiangella sp. Genome sequencing and assembly.</title>
        <authorList>
            <person name="Zhang R."/>
        </authorList>
    </citation>
    <scope>NUCLEOTIDE SEQUENCE [LARGE SCALE GENOMIC DNA]</scope>
    <source>
        <strain evidence="6 7">W260</strain>
    </source>
</reference>
<feature type="domain" description="Mur ligase central" evidence="5">
    <location>
        <begin position="105"/>
        <end position="305"/>
    </location>
</feature>
<dbReference type="InterPro" id="IPR013221">
    <property type="entry name" value="Mur_ligase_cen"/>
</dbReference>
<evidence type="ECO:0000313" key="6">
    <source>
        <dbReference type="EMBL" id="KAA9129722.1"/>
    </source>
</evidence>
<dbReference type="AlphaFoldDB" id="A0A5N0T4D5"/>
<keyword evidence="2" id="KW-0547">Nucleotide-binding</keyword>
<feature type="modified residue" description="N6-carboxylysine" evidence="2">
    <location>
        <position position="216"/>
    </location>
</feature>
<evidence type="ECO:0000256" key="1">
    <source>
        <dbReference type="ARBA" id="ARBA00005898"/>
    </source>
</evidence>
<accession>A0A5N0T4D5</accession>
<dbReference type="GO" id="GO:0005737">
    <property type="term" value="C:cytoplasm"/>
    <property type="evidence" value="ECO:0007669"/>
    <property type="project" value="UniProtKB-SubCell"/>
</dbReference>
<evidence type="ECO:0000259" key="4">
    <source>
        <dbReference type="Pfam" id="PF02875"/>
    </source>
</evidence>
<dbReference type="InterPro" id="IPR005761">
    <property type="entry name" value="UDP-N-AcMur-Glu-dNH2Pim_ligase"/>
</dbReference>
<dbReference type="GO" id="GO:0071555">
    <property type="term" value="P:cell wall organization"/>
    <property type="evidence" value="ECO:0007669"/>
    <property type="project" value="UniProtKB-KW"/>
</dbReference>
<feature type="binding site" evidence="2">
    <location>
        <begin position="107"/>
        <end position="113"/>
    </location>
    <ligand>
        <name>ATP</name>
        <dbReference type="ChEBI" id="CHEBI:30616"/>
    </ligand>
</feature>
<feature type="binding site" evidence="2">
    <location>
        <position position="453"/>
    </location>
    <ligand>
        <name>meso-2,6-diaminopimelate</name>
        <dbReference type="ChEBI" id="CHEBI:57791"/>
    </ligand>
</feature>
<keyword evidence="2 3" id="KW-0573">Peptidoglycan synthesis</keyword>
<feature type="short sequence motif" description="Meso-diaminopimelate recognition motif" evidence="2">
    <location>
        <begin position="402"/>
        <end position="405"/>
    </location>
</feature>
<feature type="binding site" evidence="2">
    <location>
        <position position="184"/>
    </location>
    <ligand>
        <name>UDP-N-acetyl-alpha-D-muramoyl-L-alanyl-D-glutamate</name>
        <dbReference type="ChEBI" id="CHEBI:83900"/>
    </ligand>
</feature>
<comment type="function">
    <text evidence="2">Catalyzes the addition of meso-diaminopimelic acid to the nucleotide precursor UDP-N-acetylmuramoyl-L-alanyl-D-glutamate (UMAG) in the biosynthesis of bacterial cell-wall peptidoglycan.</text>
</comment>
<proteinExistence type="inferred from homology"/>
<dbReference type="Pfam" id="PF08245">
    <property type="entry name" value="Mur_ligase_M"/>
    <property type="match status" value="1"/>
</dbReference>
<dbReference type="HAMAP" id="MF_00208">
    <property type="entry name" value="MurE"/>
    <property type="match status" value="1"/>
</dbReference>
<feature type="binding site" evidence="2">
    <location>
        <position position="457"/>
    </location>
    <ligand>
        <name>meso-2,6-diaminopimelate</name>
        <dbReference type="ChEBI" id="CHEBI:57791"/>
    </ligand>
</feature>
<dbReference type="GO" id="GO:0000287">
    <property type="term" value="F:magnesium ion binding"/>
    <property type="evidence" value="ECO:0007669"/>
    <property type="project" value="UniProtKB-UniRule"/>
</dbReference>
<dbReference type="SUPFAM" id="SSF53244">
    <property type="entry name" value="MurD-like peptide ligases, peptide-binding domain"/>
    <property type="match status" value="1"/>
</dbReference>
<dbReference type="GO" id="GO:0051301">
    <property type="term" value="P:cell division"/>
    <property type="evidence" value="ECO:0007669"/>
    <property type="project" value="UniProtKB-KW"/>
</dbReference>
<dbReference type="NCBIfam" id="NF001126">
    <property type="entry name" value="PRK00139.1-4"/>
    <property type="match status" value="1"/>
</dbReference>
<dbReference type="InterPro" id="IPR036615">
    <property type="entry name" value="Mur_ligase_C_dom_sf"/>
</dbReference>
<comment type="PTM">
    <text evidence="2">Carboxylation is probably crucial for Mg(2+) binding and, consequently, for the gamma-phosphate positioning of ATP.</text>
</comment>
<keyword evidence="2 6" id="KW-0436">Ligase</keyword>
<keyword evidence="2" id="KW-0460">Magnesium</keyword>
<comment type="pathway">
    <text evidence="2 3">Cell wall biogenesis; peptidoglycan biosynthesis.</text>
</comment>
<feature type="binding site" evidence="2">
    <location>
        <position position="26"/>
    </location>
    <ligand>
        <name>UDP-N-acetyl-alpha-D-muramoyl-L-alanyl-D-glutamate</name>
        <dbReference type="ChEBI" id="CHEBI:83900"/>
    </ligand>
</feature>
<evidence type="ECO:0000313" key="7">
    <source>
        <dbReference type="Proteomes" id="UP000325372"/>
    </source>
</evidence>
<feature type="domain" description="Mur ligase C-terminal" evidence="4">
    <location>
        <begin position="328"/>
        <end position="455"/>
    </location>
</feature>
<feature type="binding site" evidence="2">
    <location>
        <position position="182"/>
    </location>
    <ligand>
        <name>UDP-N-acetyl-alpha-D-muramoyl-L-alanyl-D-glutamate</name>
        <dbReference type="ChEBI" id="CHEBI:83900"/>
    </ligand>
</feature>
<keyword evidence="7" id="KW-1185">Reference proteome</keyword>
<keyword evidence="2 3" id="KW-0131">Cell cycle</keyword>
<protein>
    <recommendedName>
        <fullName evidence="2">UDP-N-acetylmuramoyl-L-alanyl-D-glutamate--2,6-diaminopimelate ligase</fullName>
        <ecNumber evidence="2">6.3.2.13</ecNumber>
    </recommendedName>
    <alternativeName>
        <fullName evidence="2">Meso-A2pm-adding enzyme</fullName>
    </alternativeName>
    <alternativeName>
        <fullName evidence="2">Meso-diaminopimelate-adding enzyme</fullName>
    </alternativeName>
    <alternativeName>
        <fullName evidence="2">UDP-MurNAc-L-Ala-D-Glu:meso-diaminopimelate ligase</fullName>
    </alternativeName>
    <alternativeName>
        <fullName evidence="2">UDP-MurNAc-tripeptide synthetase</fullName>
    </alternativeName>
    <alternativeName>
        <fullName evidence="2">UDP-N-acetylmuramyl-tripeptide synthetase</fullName>
    </alternativeName>
</protein>
<dbReference type="Proteomes" id="UP000325372">
    <property type="component" value="Unassembled WGS sequence"/>
</dbReference>
<dbReference type="EMBL" id="VYXP01000012">
    <property type="protein sequence ID" value="KAA9129722.1"/>
    <property type="molecule type" value="Genomic_DNA"/>
</dbReference>
<dbReference type="NCBIfam" id="NF001124">
    <property type="entry name" value="PRK00139.1-2"/>
    <property type="match status" value="1"/>
</dbReference>
<comment type="catalytic activity">
    <reaction evidence="2">
        <text>UDP-N-acetyl-alpha-D-muramoyl-L-alanyl-D-glutamate + meso-2,6-diaminopimelate + ATP = UDP-N-acetyl-alpha-D-muramoyl-L-alanyl-gamma-D-glutamyl-meso-2,6-diaminopimelate + ADP + phosphate + H(+)</text>
        <dbReference type="Rhea" id="RHEA:23676"/>
        <dbReference type="ChEBI" id="CHEBI:15378"/>
        <dbReference type="ChEBI" id="CHEBI:30616"/>
        <dbReference type="ChEBI" id="CHEBI:43474"/>
        <dbReference type="ChEBI" id="CHEBI:57791"/>
        <dbReference type="ChEBI" id="CHEBI:83900"/>
        <dbReference type="ChEBI" id="CHEBI:83905"/>
        <dbReference type="ChEBI" id="CHEBI:456216"/>
        <dbReference type="EC" id="6.3.2.13"/>
    </reaction>
</comment>
<keyword evidence="2" id="KW-0963">Cytoplasm</keyword>
<dbReference type="SUPFAM" id="SSF53623">
    <property type="entry name" value="MurD-like peptide ligases, catalytic domain"/>
    <property type="match status" value="1"/>
</dbReference>
<evidence type="ECO:0000256" key="3">
    <source>
        <dbReference type="RuleBase" id="RU004135"/>
    </source>
</evidence>
<feature type="binding site" evidence="2">
    <location>
        <position position="24"/>
    </location>
    <ligand>
        <name>UDP-N-acetyl-alpha-D-muramoyl-L-alanyl-D-glutamate</name>
        <dbReference type="ChEBI" id="CHEBI:83900"/>
    </ligand>
</feature>
<dbReference type="Gene3D" id="3.90.190.20">
    <property type="entry name" value="Mur ligase, C-terminal domain"/>
    <property type="match status" value="1"/>
</dbReference>
<feature type="binding site" evidence="2">
    <location>
        <begin position="402"/>
        <end position="405"/>
    </location>
    <ligand>
        <name>meso-2,6-diaminopimelate</name>
        <dbReference type="ChEBI" id="CHEBI:57791"/>
    </ligand>
</feature>
<keyword evidence="2 3" id="KW-0961">Cell wall biogenesis/degradation</keyword>
<dbReference type="PANTHER" id="PTHR23135:SF4">
    <property type="entry name" value="UDP-N-ACETYLMURAMOYL-L-ALANYL-D-GLUTAMATE--2,6-DIAMINOPIMELATE LIGASE MURE HOMOLOG, CHLOROPLASTIC"/>
    <property type="match status" value="1"/>
</dbReference>
<feature type="binding site" evidence="2">
    <location>
        <begin position="149"/>
        <end position="150"/>
    </location>
    <ligand>
        <name>UDP-N-acetyl-alpha-D-muramoyl-L-alanyl-D-glutamate</name>
        <dbReference type="ChEBI" id="CHEBI:83900"/>
    </ligand>
</feature>
<dbReference type="UniPathway" id="UPA00219"/>
<dbReference type="GO" id="GO:0009252">
    <property type="term" value="P:peptidoglycan biosynthetic process"/>
    <property type="evidence" value="ECO:0007669"/>
    <property type="project" value="UniProtKB-UniRule"/>
</dbReference>
<keyword evidence="2" id="KW-0067">ATP-binding</keyword>
<evidence type="ECO:0000256" key="2">
    <source>
        <dbReference type="HAMAP-Rule" id="MF_00208"/>
    </source>
</evidence>
<dbReference type="SUPFAM" id="SSF63418">
    <property type="entry name" value="MurE/MurF N-terminal domain"/>
    <property type="match status" value="1"/>
</dbReference>
<dbReference type="InterPro" id="IPR004101">
    <property type="entry name" value="Mur_ligase_C"/>
</dbReference>
<dbReference type="GO" id="GO:0008765">
    <property type="term" value="F:UDP-N-acetylmuramoylalanyl-D-glutamate-2,6-diaminopimelate ligase activity"/>
    <property type="evidence" value="ECO:0007669"/>
    <property type="project" value="UniProtKB-UniRule"/>
</dbReference>
<dbReference type="Pfam" id="PF02875">
    <property type="entry name" value="Mur_ligase_C"/>
    <property type="match status" value="1"/>
</dbReference>
<name>A0A5N0T4D5_9GAMM</name>
<comment type="similarity">
    <text evidence="1 2">Belongs to the MurCDEF family. MurE subfamily.</text>
</comment>
<dbReference type="NCBIfam" id="TIGR01085">
    <property type="entry name" value="murE"/>
    <property type="match status" value="1"/>
</dbReference>
<dbReference type="EC" id="6.3.2.13" evidence="2"/>
<keyword evidence="2 3" id="KW-0133">Cell shape</keyword>
<organism evidence="6 7">
    <name type="scientific">Marinihelvus fidelis</name>
    <dbReference type="NCBI Taxonomy" id="2613842"/>
    <lineage>
        <taxon>Bacteria</taxon>
        <taxon>Pseudomonadati</taxon>
        <taxon>Pseudomonadota</taxon>
        <taxon>Gammaproteobacteria</taxon>
        <taxon>Chromatiales</taxon>
        <taxon>Wenzhouxiangellaceae</taxon>
        <taxon>Marinihelvus</taxon>
    </lineage>
</organism>